<proteinExistence type="predicted"/>
<reference evidence="2" key="1">
    <citation type="submission" date="2016-10" db="EMBL/GenBank/DDBJ databases">
        <authorList>
            <person name="Varghese N."/>
            <person name="Submissions S."/>
        </authorList>
    </citation>
    <scope>NUCLEOTIDE SEQUENCE [LARGE SCALE GENOMIC DNA]</scope>
    <source>
        <strain evidence="2">N6PO6</strain>
    </source>
</reference>
<name>A0A1I5BDM5_9GAMM</name>
<dbReference type="AlphaFoldDB" id="A0A1I5BDM5"/>
<protein>
    <recommendedName>
        <fullName evidence="3">Prophage endopeptidase</fullName>
    </recommendedName>
</protein>
<evidence type="ECO:0000313" key="1">
    <source>
        <dbReference type="EMBL" id="SFN72814.1"/>
    </source>
</evidence>
<gene>
    <name evidence="1" type="ORF">SAMN05216516_11632</name>
</gene>
<evidence type="ECO:0008006" key="3">
    <source>
        <dbReference type="Google" id="ProtNLM"/>
    </source>
</evidence>
<dbReference type="Proteomes" id="UP000242222">
    <property type="component" value="Unassembled WGS sequence"/>
</dbReference>
<evidence type="ECO:0000313" key="2">
    <source>
        <dbReference type="Proteomes" id="UP000242222"/>
    </source>
</evidence>
<dbReference type="EMBL" id="FOVC01000016">
    <property type="protein sequence ID" value="SFN72814.1"/>
    <property type="molecule type" value="Genomic_DNA"/>
</dbReference>
<sequence>MTQLRWAAIAGILSVLTVALLVSGLLHYHSEAASAQESIKQLQREASGQAEIIASQAFSFQRANSIAATAQRDATFIREGARKKEIEYRTILKTRSTCDTAIPADITVRLLDYTNSLRTRAMHADPVNSDSARSGPTATGTLTYCQAVLWINPLLATIEQANNQLAGIREIEKVRQNAIH</sequence>
<dbReference type="STRING" id="1367852.SAMN05216516_11632"/>
<accession>A0A1I5BDM5</accession>
<dbReference type="RefSeq" id="WP_092879982.1">
    <property type="nucleotide sequence ID" value="NZ_FOVC01000016.1"/>
</dbReference>
<dbReference type="OrthoDB" id="6594862at2"/>
<organism evidence="1 2">
    <name type="scientific">Izhakiella capsodis</name>
    <dbReference type="NCBI Taxonomy" id="1367852"/>
    <lineage>
        <taxon>Bacteria</taxon>
        <taxon>Pseudomonadati</taxon>
        <taxon>Pseudomonadota</taxon>
        <taxon>Gammaproteobacteria</taxon>
        <taxon>Enterobacterales</taxon>
        <taxon>Erwiniaceae</taxon>
        <taxon>Izhakiella</taxon>
    </lineage>
</organism>
<keyword evidence="2" id="KW-1185">Reference proteome</keyword>